<dbReference type="SUPFAM" id="SSF160800">
    <property type="entry name" value="Lp2179-like"/>
    <property type="match status" value="1"/>
</dbReference>
<reference evidence="1 2" key="1">
    <citation type="journal article" date="2015" name="Genome Announc.">
        <title>Expanding the biotechnology potential of lactobacilli through comparative genomics of 213 strains and associated genera.</title>
        <authorList>
            <person name="Sun Z."/>
            <person name="Harris H.M."/>
            <person name="McCann A."/>
            <person name="Guo C."/>
            <person name="Argimon S."/>
            <person name="Zhang W."/>
            <person name="Yang X."/>
            <person name="Jeffery I.B."/>
            <person name="Cooney J.C."/>
            <person name="Kagawa T.F."/>
            <person name="Liu W."/>
            <person name="Song Y."/>
            <person name="Salvetti E."/>
            <person name="Wrobel A."/>
            <person name="Rasinkangas P."/>
            <person name="Parkhill J."/>
            <person name="Rea M.C."/>
            <person name="O'Sullivan O."/>
            <person name="Ritari J."/>
            <person name="Douillard F.P."/>
            <person name="Paul Ross R."/>
            <person name="Yang R."/>
            <person name="Briner A.E."/>
            <person name="Felis G.E."/>
            <person name="de Vos W.M."/>
            <person name="Barrangou R."/>
            <person name="Klaenhammer T.R."/>
            <person name="Caufield P.W."/>
            <person name="Cui Y."/>
            <person name="Zhang H."/>
            <person name="O'Toole P.W."/>
        </authorList>
    </citation>
    <scope>NUCLEOTIDE SEQUENCE [LARGE SCALE GENOMIC DNA]</scope>
    <source>
        <strain evidence="1 2">DSM 19909</strain>
    </source>
</reference>
<dbReference type="Gene3D" id="3.30.1820.10">
    <property type="entry name" value="Lp2179-like"/>
    <property type="match status" value="1"/>
</dbReference>
<dbReference type="Proteomes" id="UP000051160">
    <property type="component" value="Unassembled WGS sequence"/>
</dbReference>
<dbReference type="Pfam" id="PF08866">
    <property type="entry name" value="DUF1831"/>
    <property type="match status" value="1"/>
</dbReference>
<protein>
    <recommendedName>
        <fullName evidence="3">Cysteine desulfurase</fullName>
    </recommendedName>
</protein>
<comment type="caution">
    <text evidence="1">The sequence shown here is derived from an EMBL/GenBank/DDBJ whole genome shotgun (WGS) entry which is preliminary data.</text>
</comment>
<evidence type="ECO:0000313" key="1">
    <source>
        <dbReference type="EMBL" id="KRK98290.1"/>
    </source>
</evidence>
<accession>A0A0R1M1A4</accession>
<proteinExistence type="predicted"/>
<sequence>MAFDKTTKLLGDQQAYTISQQIKKFSLKDVGFQETKNGNFILKRSLDPSSPYNAAVELKVTVNSDLNGFKFAALAANGMREVNIFKMEKSAAYLEQFHYIMATLSDREIIEPVQA</sequence>
<dbReference type="PATRIC" id="fig|1423776.4.peg.1285"/>
<name>A0A0R1M1A4_9LACO</name>
<dbReference type="STRING" id="1423776.FD04_GL001271"/>
<gene>
    <name evidence="1" type="ORF">FD04_GL001271</name>
</gene>
<dbReference type="RefSeq" id="WP_056948149.1">
    <property type="nucleotide sequence ID" value="NZ_AZEE01000028.1"/>
</dbReference>
<organism evidence="1 2">
    <name type="scientific">Secundilactobacillus odoratitofui DSM 19909 = JCM 15043</name>
    <dbReference type="NCBI Taxonomy" id="1423776"/>
    <lineage>
        <taxon>Bacteria</taxon>
        <taxon>Bacillati</taxon>
        <taxon>Bacillota</taxon>
        <taxon>Bacilli</taxon>
        <taxon>Lactobacillales</taxon>
        <taxon>Lactobacillaceae</taxon>
        <taxon>Secundilactobacillus</taxon>
    </lineage>
</organism>
<dbReference type="OrthoDB" id="2166222at2"/>
<dbReference type="EMBL" id="AZEE01000028">
    <property type="protein sequence ID" value="KRK98290.1"/>
    <property type="molecule type" value="Genomic_DNA"/>
</dbReference>
<evidence type="ECO:0000313" key="2">
    <source>
        <dbReference type="Proteomes" id="UP000051160"/>
    </source>
</evidence>
<dbReference type="InterPro" id="IPR014965">
    <property type="entry name" value="Amino_acid_metab_prot_put"/>
</dbReference>
<evidence type="ECO:0008006" key="3">
    <source>
        <dbReference type="Google" id="ProtNLM"/>
    </source>
</evidence>
<keyword evidence="2" id="KW-1185">Reference proteome</keyword>
<dbReference type="AlphaFoldDB" id="A0A0R1M1A4"/>
<dbReference type="InterPro" id="IPR035942">
    <property type="entry name" value="Lp2179-like_sf"/>
</dbReference>